<proteinExistence type="predicted"/>
<sequence length="549" mass="61439">MSNSEICDEETEVIPVFQQDNFDEDSVDPPPEEWSSLLVVNEENPKLLQYEEGTFHPGSGEICTKYITMSASSVLHHVYYCYPGVIDPGITEALFQPIPKVIYPEDGQELYLAMCKEINTHHISSFYRQLLEKSVDLGYYGVDEKNFIAIAAALKFNRFVTRLNLTENFMKVDACYHLGDMLSTNCTLVELDLSGCRIGPQGAKHLFVSLHLNSTLVKLNISGNEIEDKGVAYLADSIFKGTGIREVNISRNNVSGVGVMALVQVFETFNKLTHLDFSWNNIKSANAVCNLCSQLSQNQAFKELKFSWNALEGEIVGKGIKQLMKSPSIRLIDLSNNKLCGKATITTIGENLEKALALKTLNLSSNPLSPEDAVDILNFMKKRTVKLRNLLLDNVAVNHKFINLRDQILSLDFRKNAVITCGYIRTQFIPTEIDMKNLLLSRAEAICKTVKRQKPNIAVIILQLCKDYGGFMGVKDFAKETRRQGASLDEPLVDQLGRLFPGPKDEKIAYISLDGLKEYVKRKWPDTKLPPTPPPTIPEPKPAPKGKAK</sequence>
<comment type="caution">
    <text evidence="1">The sequence shown here is derived from an EMBL/GenBank/DDBJ whole genome shotgun (WGS) entry which is preliminary data.</text>
</comment>
<evidence type="ECO:0000313" key="1">
    <source>
        <dbReference type="EMBL" id="KAI8434632.1"/>
    </source>
</evidence>
<keyword evidence="2" id="KW-1185">Reference proteome</keyword>
<protein>
    <submittedName>
        <fullName evidence="1">Uncharacterized protein</fullName>
    </submittedName>
</protein>
<name>A0ACC0KDN0_CHOFU</name>
<gene>
    <name evidence="1" type="ORF">MSG28_003165</name>
</gene>
<organism evidence="1 2">
    <name type="scientific">Choristoneura fumiferana</name>
    <name type="common">Spruce budworm moth</name>
    <name type="synonym">Archips fumiferana</name>
    <dbReference type="NCBI Taxonomy" id="7141"/>
    <lineage>
        <taxon>Eukaryota</taxon>
        <taxon>Metazoa</taxon>
        <taxon>Ecdysozoa</taxon>
        <taxon>Arthropoda</taxon>
        <taxon>Hexapoda</taxon>
        <taxon>Insecta</taxon>
        <taxon>Pterygota</taxon>
        <taxon>Neoptera</taxon>
        <taxon>Endopterygota</taxon>
        <taxon>Lepidoptera</taxon>
        <taxon>Glossata</taxon>
        <taxon>Ditrysia</taxon>
        <taxon>Tortricoidea</taxon>
        <taxon>Tortricidae</taxon>
        <taxon>Tortricinae</taxon>
        <taxon>Choristoneura</taxon>
    </lineage>
</organism>
<accession>A0ACC0KDN0</accession>
<dbReference type="Proteomes" id="UP001064048">
    <property type="component" value="Chromosome 5"/>
</dbReference>
<reference evidence="1 2" key="1">
    <citation type="journal article" date="2022" name="Genome Biol. Evol.">
        <title>The Spruce Budworm Genome: Reconstructing the Evolutionary History of Antifreeze Proteins.</title>
        <authorList>
            <person name="Beliveau C."/>
            <person name="Gagne P."/>
            <person name="Picq S."/>
            <person name="Vernygora O."/>
            <person name="Keeling C.I."/>
            <person name="Pinkney K."/>
            <person name="Doucet D."/>
            <person name="Wen F."/>
            <person name="Johnston J.S."/>
            <person name="Maaroufi H."/>
            <person name="Boyle B."/>
            <person name="Laroche J."/>
            <person name="Dewar K."/>
            <person name="Juretic N."/>
            <person name="Blackburn G."/>
            <person name="Nisole A."/>
            <person name="Brunet B."/>
            <person name="Brandao M."/>
            <person name="Lumley L."/>
            <person name="Duan J."/>
            <person name="Quan G."/>
            <person name="Lucarotti C.J."/>
            <person name="Roe A.D."/>
            <person name="Sperling F.A.H."/>
            <person name="Levesque R.C."/>
            <person name="Cusson M."/>
        </authorList>
    </citation>
    <scope>NUCLEOTIDE SEQUENCE [LARGE SCALE GENOMIC DNA]</scope>
    <source>
        <strain evidence="1">Glfc:IPQL:Cfum</strain>
    </source>
</reference>
<dbReference type="EMBL" id="CM046105">
    <property type="protein sequence ID" value="KAI8434632.1"/>
    <property type="molecule type" value="Genomic_DNA"/>
</dbReference>
<evidence type="ECO:0000313" key="2">
    <source>
        <dbReference type="Proteomes" id="UP001064048"/>
    </source>
</evidence>